<evidence type="ECO:0000313" key="3">
    <source>
        <dbReference type="EMBL" id="TDQ59420.1"/>
    </source>
</evidence>
<evidence type="ECO:0000259" key="2">
    <source>
        <dbReference type="Pfam" id="PF10675"/>
    </source>
</evidence>
<reference evidence="3 4" key="1">
    <citation type="submission" date="2019-03" db="EMBL/GenBank/DDBJ databases">
        <title>Genomic Encyclopedia of Type Strains, Phase IV (KMG-IV): sequencing the most valuable type-strain genomes for metagenomic binning, comparative biology and taxonomic classification.</title>
        <authorList>
            <person name="Goeker M."/>
        </authorList>
    </citation>
    <scope>NUCLEOTIDE SEQUENCE [LARGE SCALE GENOMIC DNA]</scope>
    <source>
        <strain evidence="3 4">DSM 28403</strain>
    </source>
</reference>
<dbReference type="OrthoDB" id="5293867at2"/>
<dbReference type="EMBL" id="SNYQ01000001">
    <property type="protein sequence ID" value="TDQ59420.1"/>
    <property type="molecule type" value="Genomic_DNA"/>
</dbReference>
<keyword evidence="1" id="KW-0812">Transmembrane</keyword>
<accession>A0A4R6VKT8</accession>
<dbReference type="Proteomes" id="UP000295657">
    <property type="component" value="Unassembled WGS sequence"/>
</dbReference>
<dbReference type="Pfam" id="PF10675">
    <property type="entry name" value="DUF2489"/>
    <property type="match status" value="1"/>
</dbReference>
<comment type="caution">
    <text evidence="3">The sequence shown here is derived from an EMBL/GenBank/DDBJ whole genome shotgun (WGS) entry which is preliminary data.</text>
</comment>
<proteinExistence type="predicted"/>
<protein>
    <submittedName>
        <fullName evidence="3">Uncharacterized protein DUF2489</fullName>
    </submittedName>
</protein>
<keyword evidence="1" id="KW-1133">Transmembrane helix</keyword>
<feature type="transmembrane region" description="Helical" evidence="1">
    <location>
        <begin position="6"/>
        <end position="29"/>
    </location>
</feature>
<dbReference type="RefSeq" id="WP_133542329.1">
    <property type="nucleotide sequence ID" value="NZ_SNYQ01000001.1"/>
</dbReference>
<evidence type="ECO:0000313" key="4">
    <source>
        <dbReference type="Proteomes" id="UP000295657"/>
    </source>
</evidence>
<dbReference type="AlphaFoldDB" id="A0A4R6VKT8"/>
<keyword evidence="1" id="KW-0472">Membrane</keyword>
<dbReference type="InterPro" id="IPR019617">
    <property type="entry name" value="DUF2489"/>
</dbReference>
<keyword evidence="4" id="KW-1185">Reference proteome</keyword>
<evidence type="ECO:0000256" key="1">
    <source>
        <dbReference type="SAM" id="Phobius"/>
    </source>
</evidence>
<feature type="domain" description="DUF2489" evidence="2">
    <location>
        <begin position="18"/>
        <end position="142"/>
    </location>
</feature>
<organism evidence="3 4">
    <name type="scientific">Mesocricetibacter intestinalis</name>
    <dbReference type="NCBI Taxonomy" id="1521930"/>
    <lineage>
        <taxon>Bacteria</taxon>
        <taxon>Pseudomonadati</taxon>
        <taxon>Pseudomonadota</taxon>
        <taxon>Gammaproteobacteria</taxon>
        <taxon>Pasteurellales</taxon>
        <taxon>Pasteurellaceae</taxon>
        <taxon>Mesocricetibacter</taxon>
    </lineage>
</organism>
<gene>
    <name evidence="3" type="ORF">EDC45_0067</name>
</gene>
<name>A0A4R6VKT8_9PAST</name>
<sequence length="149" mass="17475">MQLTDFTLPLLVLALLVILALSAYALYLLRRLHNRKRQIEDARRQRSRRLKESVRLIGLAMQKGHCDYSEGVIRLKMLLDPLGAKKLNAYPAMYSLYQRVMDMPTHEARRKLEKRERMRQDHLRISSEAELAEKIKLELHQLLADINGN</sequence>